<dbReference type="Proteomes" id="UP000276888">
    <property type="component" value="Chromosome"/>
</dbReference>
<feature type="transmembrane region" description="Helical" evidence="1">
    <location>
        <begin position="75"/>
        <end position="97"/>
    </location>
</feature>
<accession>A0A3Q9J3A5</accession>
<keyword evidence="3" id="KW-1185">Reference proteome</keyword>
<feature type="transmembrane region" description="Helical" evidence="1">
    <location>
        <begin position="21"/>
        <end position="41"/>
    </location>
</feature>
<gene>
    <name evidence="2" type="ORF">CVS47_03022</name>
</gene>
<feature type="transmembrane region" description="Helical" evidence="1">
    <location>
        <begin position="189"/>
        <end position="208"/>
    </location>
</feature>
<dbReference type="AlphaFoldDB" id="A0A3Q9J3A5"/>
<feature type="transmembrane region" description="Helical" evidence="1">
    <location>
        <begin position="395"/>
        <end position="419"/>
    </location>
</feature>
<feature type="transmembrane region" description="Helical" evidence="1">
    <location>
        <begin position="464"/>
        <end position="484"/>
    </location>
</feature>
<feature type="transmembrane region" description="Helical" evidence="1">
    <location>
        <begin position="439"/>
        <end position="457"/>
    </location>
</feature>
<dbReference type="OrthoDB" id="2014935at2"/>
<organism evidence="2 3">
    <name type="scientific">Microbacterium lemovicicum</name>
    <dbReference type="NCBI Taxonomy" id="1072463"/>
    <lineage>
        <taxon>Bacteria</taxon>
        <taxon>Bacillati</taxon>
        <taxon>Actinomycetota</taxon>
        <taxon>Actinomycetes</taxon>
        <taxon>Micrococcales</taxon>
        <taxon>Microbacteriaceae</taxon>
        <taxon>Microbacterium</taxon>
    </lineage>
</organism>
<proteinExistence type="predicted"/>
<evidence type="ECO:0000313" key="3">
    <source>
        <dbReference type="Proteomes" id="UP000276888"/>
    </source>
</evidence>
<dbReference type="RefSeq" id="WP_127096801.1">
    <property type="nucleotide sequence ID" value="NZ_CP031423.1"/>
</dbReference>
<feature type="transmembrane region" description="Helical" evidence="1">
    <location>
        <begin position="349"/>
        <end position="370"/>
    </location>
</feature>
<feature type="transmembrane region" description="Helical" evidence="1">
    <location>
        <begin position="127"/>
        <end position="149"/>
    </location>
</feature>
<name>A0A3Q9J3A5_9MICO</name>
<keyword evidence="1" id="KW-0472">Membrane</keyword>
<dbReference type="EMBL" id="CP031423">
    <property type="protein sequence ID" value="AZS38366.1"/>
    <property type="molecule type" value="Genomic_DNA"/>
</dbReference>
<keyword evidence="1" id="KW-0812">Transmembrane</keyword>
<dbReference type="KEGG" id="mlv:CVS47_03022"/>
<sequence length="537" mass="54335">MRAVRILLGQRLRRDRRQVPAWVVGTALLALLSYVGVSQTYGTESDRVALLATAVANPVIMLFRGLPSGAGEGPFVAFLILPFLAMLAAFMSTFLAVRHTRAEEEQGRAELISATPAGRIAPTTATIAHGVLANVALAVLSALALLACGLPAAGSWLTGAAAATVGLVFLGVGLVAAQVLSTARAANALAVWLVLLTYLIGGIGNALGTPGADLQRIESSGLAWLSPFGWSENARPFADDDVRPVLLALLVGGLLVAASVVLATHRDLGEGFVAARAGRPSARPALSTPVALAWRLTWPAIAGWAAGGLVTGLLATRLSAALADAASDLPSVQAILDALTRDGSLAQGAIVIFFTMLGILAACAAVQVICRARQEEARGTAEAVLSTPTGRVGWLGGYLAVGFAAILLVVAAAVAGAALGLIGGDMSLLGDVLVTGGGQAAAASVFLVVTALVFVLAPRLTIPLGWTLVMLGMILGLFGALFGFPDAVVHLAPIADAPTVTGDGVDPQGLGWLLATTVVGGGGALGLMRRRELAPAG</sequence>
<protein>
    <submittedName>
        <fullName evidence="2">Uncharacterized protein</fullName>
    </submittedName>
</protein>
<reference evidence="2 3" key="1">
    <citation type="submission" date="2018-08" db="EMBL/GenBank/DDBJ databases">
        <title>Microbacterium lemovicicum sp. nov., a bacterium isolated from a natural uranium-rich soil.</title>
        <authorList>
            <person name="ORTET P."/>
        </authorList>
    </citation>
    <scope>NUCLEOTIDE SEQUENCE [LARGE SCALE GENOMIC DNA]</scope>
    <source>
        <strain evidence="2 3">Viu22</strain>
    </source>
</reference>
<keyword evidence="1" id="KW-1133">Transmembrane helix</keyword>
<evidence type="ECO:0000256" key="1">
    <source>
        <dbReference type="SAM" id="Phobius"/>
    </source>
</evidence>
<feature type="transmembrane region" description="Helical" evidence="1">
    <location>
        <begin position="245"/>
        <end position="263"/>
    </location>
</feature>
<feature type="transmembrane region" description="Helical" evidence="1">
    <location>
        <begin position="509"/>
        <end position="528"/>
    </location>
</feature>
<feature type="transmembrane region" description="Helical" evidence="1">
    <location>
        <begin position="156"/>
        <end position="177"/>
    </location>
</feature>
<evidence type="ECO:0000313" key="2">
    <source>
        <dbReference type="EMBL" id="AZS38366.1"/>
    </source>
</evidence>